<dbReference type="AlphaFoldDB" id="A0A2V4NHF5"/>
<dbReference type="Pfam" id="PF13424">
    <property type="entry name" value="TPR_12"/>
    <property type="match status" value="1"/>
</dbReference>
<dbReference type="InterPro" id="IPR053137">
    <property type="entry name" value="NLR-like"/>
</dbReference>
<dbReference type="Proteomes" id="UP000248039">
    <property type="component" value="Unassembled WGS sequence"/>
</dbReference>
<dbReference type="EMBL" id="PYBW01000042">
    <property type="protein sequence ID" value="PYC79738.1"/>
    <property type="molecule type" value="Genomic_DNA"/>
</dbReference>
<name>A0A2V4NHF5_9ACTN</name>
<evidence type="ECO:0008006" key="3">
    <source>
        <dbReference type="Google" id="ProtNLM"/>
    </source>
</evidence>
<evidence type="ECO:0000313" key="2">
    <source>
        <dbReference type="Proteomes" id="UP000248039"/>
    </source>
</evidence>
<protein>
    <recommendedName>
        <fullName evidence="3">Tetratricopeptide repeat protein</fullName>
    </recommendedName>
</protein>
<evidence type="ECO:0000313" key="1">
    <source>
        <dbReference type="EMBL" id="PYC79738.1"/>
    </source>
</evidence>
<organism evidence="1 2">
    <name type="scientific">Streptomyces tateyamensis</name>
    <dbReference type="NCBI Taxonomy" id="565073"/>
    <lineage>
        <taxon>Bacteria</taxon>
        <taxon>Bacillati</taxon>
        <taxon>Actinomycetota</taxon>
        <taxon>Actinomycetes</taxon>
        <taxon>Kitasatosporales</taxon>
        <taxon>Streptomycetaceae</taxon>
        <taxon>Streptomyces</taxon>
    </lineage>
</organism>
<dbReference type="PANTHER" id="PTHR46082">
    <property type="entry name" value="ATP/GTP-BINDING PROTEIN-RELATED"/>
    <property type="match status" value="1"/>
</dbReference>
<dbReference type="InterPro" id="IPR011990">
    <property type="entry name" value="TPR-like_helical_dom_sf"/>
</dbReference>
<proteinExistence type="predicted"/>
<dbReference type="Gene3D" id="1.25.40.10">
    <property type="entry name" value="Tetratricopeptide repeat domain"/>
    <property type="match status" value="2"/>
</dbReference>
<accession>A0A2V4NHF5</accession>
<comment type="caution">
    <text evidence="1">The sequence shown here is derived from an EMBL/GenBank/DDBJ whole genome shotgun (WGS) entry which is preliminary data.</text>
</comment>
<keyword evidence="2" id="KW-1185">Reference proteome</keyword>
<sequence length="477" mass="51758">MIRVGDFDLGSLPGTALAVLVTTAWLAPDRIPVELLPSTPNREQDLAVLVRVGLLTRGSDGTYSVTPQIQQRCRQLCGDEWQFTTIGAIAGYLGDPGSPGERARCITLTPHLSAWVSYTRAEDHGTETALLLDRVIDLLFGSGLGRAAVPLCERVRDVVALWFAADSPATRQSRSRLARACSEAGQYRRAARIWEDLISVQLAISGAGHPLVSDLESGLGEALLEAGEHRRALEVVERVVADRTARLGAAHRDTLTARNNVGVVLERAGRRDEAASVWAGLLPEFESALGPEDPDTLLVRTRLKDAQGGADGPAVEPQAAAEARPHGELTAETVFAELGRWHALLPGQGPDSVEPEVRHLLERGEAEFGAGHPAVLATRRLMAIVYVLQERWDEAVNEAGETLDAADRYLGRSDDRTKRSVALLMEVLVLAGRFDVLAPLLEERLEDVIELLGFGDPLVRALAARRALGYLKQPRLW</sequence>
<gene>
    <name evidence="1" type="ORF">C7C46_13720</name>
</gene>
<dbReference type="PANTHER" id="PTHR46082:SF6">
    <property type="entry name" value="AAA+ ATPASE DOMAIN-CONTAINING PROTEIN-RELATED"/>
    <property type="match status" value="1"/>
</dbReference>
<dbReference type="SUPFAM" id="SSF48452">
    <property type="entry name" value="TPR-like"/>
    <property type="match status" value="1"/>
</dbReference>
<reference evidence="1 2" key="1">
    <citation type="submission" date="2018-03" db="EMBL/GenBank/DDBJ databases">
        <title>Bioinformatic expansion and discovery of thiopeptide antibiotics.</title>
        <authorList>
            <person name="Schwalen C.J."/>
            <person name="Hudson G.A."/>
            <person name="Mitchell D.A."/>
        </authorList>
    </citation>
    <scope>NUCLEOTIDE SEQUENCE [LARGE SCALE GENOMIC DNA]</scope>
    <source>
        <strain evidence="1 2">ATCC 21389</strain>
    </source>
</reference>